<keyword evidence="2" id="KW-1003">Cell membrane</keyword>
<feature type="transmembrane region" description="Helical" evidence="6">
    <location>
        <begin position="122"/>
        <end position="142"/>
    </location>
</feature>
<evidence type="ECO:0000256" key="2">
    <source>
        <dbReference type="ARBA" id="ARBA00022475"/>
    </source>
</evidence>
<organism evidence="7 8">
    <name type="scientific">Haloarcula terrestris</name>
    <dbReference type="NCBI Taxonomy" id="2950533"/>
    <lineage>
        <taxon>Archaea</taxon>
        <taxon>Methanobacteriati</taxon>
        <taxon>Methanobacteriota</taxon>
        <taxon>Stenosarchaea group</taxon>
        <taxon>Halobacteria</taxon>
        <taxon>Halobacteriales</taxon>
        <taxon>Haloarculaceae</taxon>
        <taxon>Haloarcula</taxon>
    </lineage>
</organism>
<dbReference type="InterPro" id="IPR002797">
    <property type="entry name" value="Polysacc_synth"/>
</dbReference>
<reference evidence="7 8" key="1">
    <citation type="submission" date="2022-06" db="EMBL/GenBank/DDBJ databases">
        <title>Haloarcula sp. a new haloarchaeum isolate from saline soil.</title>
        <authorList>
            <person name="Strakova D."/>
            <person name="Galisteo C."/>
            <person name="Sanchez-Porro C."/>
            <person name="Ventosa A."/>
        </authorList>
    </citation>
    <scope>NUCLEOTIDE SEQUENCE [LARGE SCALE GENOMIC DNA]</scope>
    <source>
        <strain evidence="7 8">S1AR25-5A</strain>
    </source>
</reference>
<comment type="caution">
    <text evidence="7">The sequence shown here is derived from an EMBL/GenBank/DDBJ whole genome shotgun (WGS) entry which is preliminary data.</text>
</comment>
<feature type="transmembrane region" description="Helical" evidence="6">
    <location>
        <begin position="365"/>
        <end position="384"/>
    </location>
</feature>
<keyword evidence="8" id="KW-1185">Reference proteome</keyword>
<keyword evidence="4 6" id="KW-1133">Transmembrane helix</keyword>
<feature type="transmembrane region" description="Helical" evidence="6">
    <location>
        <begin position="241"/>
        <end position="261"/>
    </location>
</feature>
<feature type="transmembrane region" description="Helical" evidence="6">
    <location>
        <begin position="178"/>
        <end position="197"/>
    </location>
</feature>
<feature type="transmembrane region" description="Helical" evidence="6">
    <location>
        <begin position="91"/>
        <end position="116"/>
    </location>
</feature>
<accession>A0AAE4JHN2</accession>
<dbReference type="EMBL" id="JAMQOM010000007">
    <property type="protein sequence ID" value="MDS0222697.1"/>
    <property type="molecule type" value="Genomic_DNA"/>
</dbReference>
<feature type="transmembrane region" description="Helical" evidence="6">
    <location>
        <begin position="390"/>
        <end position="411"/>
    </location>
</feature>
<gene>
    <name evidence="7" type="ORF">NDI54_15230</name>
</gene>
<dbReference type="Pfam" id="PF01943">
    <property type="entry name" value="Polysacc_synt"/>
    <property type="match status" value="1"/>
</dbReference>
<feature type="transmembrane region" description="Helical" evidence="6">
    <location>
        <begin position="423"/>
        <end position="445"/>
    </location>
</feature>
<dbReference type="GO" id="GO:0005886">
    <property type="term" value="C:plasma membrane"/>
    <property type="evidence" value="ECO:0007669"/>
    <property type="project" value="UniProtKB-SubCell"/>
</dbReference>
<keyword evidence="5 6" id="KW-0472">Membrane</keyword>
<evidence type="ECO:0000256" key="1">
    <source>
        <dbReference type="ARBA" id="ARBA00004651"/>
    </source>
</evidence>
<feature type="transmembrane region" description="Helical" evidence="6">
    <location>
        <begin position="21"/>
        <end position="40"/>
    </location>
</feature>
<dbReference type="RefSeq" id="WP_310897312.1">
    <property type="nucleotide sequence ID" value="NZ_JAMQOM010000007.1"/>
</dbReference>
<feature type="transmembrane region" description="Helical" evidence="6">
    <location>
        <begin position="154"/>
        <end position="172"/>
    </location>
</feature>
<evidence type="ECO:0000256" key="6">
    <source>
        <dbReference type="SAM" id="Phobius"/>
    </source>
</evidence>
<evidence type="ECO:0000256" key="4">
    <source>
        <dbReference type="ARBA" id="ARBA00022989"/>
    </source>
</evidence>
<feature type="transmembrane region" description="Helical" evidence="6">
    <location>
        <begin position="451"/>
        <end position="471"/>
    </location>
</feature>
<feature type="transmembrane region" description="Helical" evidence="6">
    <location>
        <begin position="217"/>
        <end position="235"/>
    </location>
</feature>
<dbReference type="PANTHER" id="PTHR30250:SF31">
    <property type="entry name" value="INNER MEMBRANE PROTEIN YGHQ"/>
    <property type="match status" value="1"/>
</dbReference>
<dbReference type="InterPro" id="IPR050833">
    <property type="entry name" value="Poly_Biosynth_Transport"/>
</dbReference>
<evidence type="ECO:0000313" key="8">
    <source>
        <dbReference type="Proteomes" id="UP001253439"/>
    </source>
</evidence>
<evidence type="ECO:0000313" key="7">
    <source>
        <dbReference type="EMBL" id="MDS0222697.1"/>
    </source>
</evidence>
<feature type="transmembrane region" description="Helical" evidence="6">
    <location>
        <begin position="302"/>
        <end position="321"/>
    </location>
</feature>
<dbReference type="Proteomes" id="UP001253439">
    <property type="component" value="Unassembled WGS sequence"/>
</dbReference>
<proteinExistence type="predicted"/>
<comment type="subcellular location">
    <subcellularLocation>
        <location evidence="1">Cell membrane</location>
        <topology evidence="1">Multi-pass membrane protein</topology>
    </subcellularLocation>
</comment>
<evidence type="ECO:0000256" key="3">
    <source>
        <dbReference type="ARBA" id="ARBA00022692"/>
    </source>
</evidence>
<dbReference type="AlphaFoldDB" id="A0AAE4JHN2"/>
<protein>
    <submittedName>
        <fullName evidence="7">Lipopolysaccharide biosynthesis protein</fullName>
    </submittedName>
</protein>
<feature type="transmembrane region" description="Helical" evidence="6">
    <location>
        <begin position="333"/>
        <end position="353"/>
    </location>
</feature>
<sequence>MAKSVDGFSDRIRQFVHDLSFYSIAHLVPALLSLGALMLFTRVFSPEMFGRYSLALAVAGITSTLLYGWLDYSVLRYAPQLDDEIVLRNIYSLYVGISVLLLFFATVGFLLGGHWLGPYTIFFFPALALAIARGGIQVLLAFFRSVLNSPKVTLFRVMRAVISVTVSVVLAVVVLEHIVGWILGATIGIVVTCAYIFVSSETVRGTPLFDQELMNRLFRYGVPMVGFIIGDAFLVQADRVLLELLGSSIAVGIYSANYMLVDRGLRLAYTPIIQAITPIIIDAWDGGNEQEIGTMLHNFSRYFILLGIPALVLVAVLSRTVSTLLVGDEFTSGFVIIPVVAIGLFFWSLANLIQVIFEIREETAMLSYGIIGVIAVNLVLNVPLITTLGYFGAAVATTVSYTLYLLFVMKLSSRYLSWEFPVVCLRNAVFGAILMLLPTVILYVFDSYTMVNSLSTAAVGTLLYLMSIYLLDEVGQAEIEQIRQFLE</sequence>
<keyword evidence="3 6" id="KW-0812">Transmembrane</keyword>
<dbReference type="PANTHER" id="PTHR30250">
    <property type="entry name" value="PST FAMILY PREDICTED COLANIC ACID TRANSPORTER"/>
    <property type="match status" value="1"/>
</dbReference>
<evidence type="ECO:0000256" key="5">
    <source>
        <dbReference type="ARBA" id="ARBA00023136"/>
    </source>
</evidence>
<feature type="transmembrane region" description="Helical" evidence="6">
    <location>
        <begin position="52"/>
        <end position="70"/>
    </location>
</feature>
<name>A0AAE4JHN2_9EURY</name>